<reference evidence="2" key="1">
    <citation type="submission" date="2019-10" db="EMBL/GenBank/DDBJ databases">
        <title>Draft genome sequece of Microseira wollei NIES-4236.</title>
        <authorList>
            <person name="Yamaguchi H."/>
            <person name="Suzuki S."/>
            <person name="Kawachi M."/>
        </authorList>
    </citation>
    <scope>NUCLEOTIDE SEQUENCE</scope>
    <source>
        <strain evidence="2">NIES-4236</strain>
    </source>
</reference>
<evidence type="ECO:0000259" key="1">
    <source>
        <dbReference type="Pfam" id="PF10057"/>
    </source>
</evidence>
<organism evidence="2 3">
    <name type="scientific">Microseira wollei NIES-4236</name>
    <dbReference type="NCBI Taxonomy" id="2530354"/>
    <lineage>
        <taxon>Bacteria</taxon>
        <taxon>Bacillati</taxon>
        <taxon>Cyanobacteriota</taxon>
        <taxon>Cyanophyceae</taxon>
        <taxon>Oscillatoriophycideae</taxon>
        <taxon>Aerosakkonematales</taxon>
        <taxon>Aerosakkonemataceae</taxon>
        <taxon>Microseira</taxon>
    </lineage>
</organism>
<dbReference type="RefSeq" id="WP_307731608.1">
    <property type="nucleotide sequence ID" value="NZ_BLAY01000157.1"/>
</dbReference>
<evidence type="ECO:0000313" key="2">
    <source>
        <dbReference type="EMBL" id="GET42289.1"/>
    </source>
</evidence>
<protein>
    <recommendedName>
        <fullName evidence="1">Na+-translocating membrane potential-generating system MpsC domain-containing protein</fullName>
    </recommendedName>
</protein>
<proteinExistence type="predicted"/>
<dbReference type="AlphaFoldDB" id="A0AAV3XIL4"/>
<dbReference type="EMBL" id="BLAY01000157">
    <property type="protein sequence ID" value="GET42289.1"/>
    <property type="molecule type" value="Genomic_DNA"/>
</dbReference>
<sequence>MDMDRPKPTRRQLERNLSQRIQALYRSYLESQPAEVACQIFDNKIAIVLENFMTRPVQLLAEQGKRELAQQVRFNLNKALEPQLKALIEEVVGVPVIDWLSDAKLESGHIATIAILADPPEVGSVKSEKASADGDE</sequence>
<dbReference type="InterPro" id="IPR018745">
    <property type="entry name" value="MpsC"/>
</dbReference>
<gene>
    <name evidence="2" type="ORF">MiSe_71050</name>
</gene>
<keyword evidence="3" id="KW-1185">Reference proteome</keyword>
<evidence type="ECO:0000313" key="3">
    <source>
        <dbReference type="Proteomes" id="UP001050975"/>
    </source>
</evidence>
<comment type="caution">
    <text evidence="2">The sequence shown here is derived from an EMBL/GenBank/DDBJ whole genome shotgun (WGS) entry which is preliminary data.</text>
</comment>
<dbReference type="Pfam" id="PF10057">
    <property type="entry name" value="MpsC"/>
    <property type="match status" value="1"/>
</dbReference>
<name>A0AAV3XIL4_9CYAN</name>
<dbReference type="Proteomes" id="UP001050975">
    <property type="component" value="Unassembled WGS sequence"/>
</dbReference>
<accession>A0AAV3XIL4</accession>
<feature type="domain" description="Na+-translocating membrane potential-generating system MpsC" evidence="1">
    <location>
        <begin position="9"/>
        <end position="117"/>
    </location>
</feature>